<keyword evidence="3" id="KW-1185">Reference proteome</keyword>
<proteinExistence type="predicted"/>
<gene>
    <name evidence="2" type="ORF">CC80DRAFT_539791</name>
</gene>
<protein>
    <submittedName>
        <fullName evidence="2">Uncharacterized protein</fullName>
    </submittedName>
</protein>
<name>A0A6A5TMH7_9PLEO</name>
<feature type="compositionally biased region" description="Basic and acidic residues" evidence="1">
    <location>
        <begin position="168"/>
        <end position="206"/>
    </location>
</feature>
<dbReference type="AlphaFoldDB" id="A0A6A5TMH7"/>
<reference evidence="2" key="1">
    <citation type="journal article" date="2020" name="Stud. Mycol.">
        <title>101 Dothideomycetes genomes: a test case for predicting lifestyles and emergence of pathogens.</title>
        <authorList>
            <person name="Haridas S."/>
            <person name="Albert R."/>
            <person name="Binder M."/>
            <person name="Bloem J."/>
            <person name="Labutti K."/>
            <person name="Salamov A."/>
            <person name="Andreopoulos B."/>
            <person name="Baker S."/>
            <person name="Barry K."/>
            <person name="Bills G."/>
            <person name="Bluhm B."/>
            <person name="Cannon C."/>
            <person name="Castanera R."/>
            <person name="Culley D."/>
            <person name="Daum C."/>
            <person name="Ezra D."/>
            <person name="Gonzalez J."/>
            <person name="Henrissat B."/>
            <person name="Kuo A."/>
            <person name="Liang C."/>
            <person name="Lipzen A."/>
            <person name="Lutzoni F."/>
            <person name="Magnuson J."/>
            <person name="Mondo S."/>
            <person name="Nolan M."/>
            <person name="Ohm R."/>
            <person name="Pangilinan J."/>
            <person name="Park H.-J."/>
            <person name="Ramirez L."/>
            <person name="Alfaro M."/>
            <person name="Sun H."/>
            <person name="Tritt A."/>
            <person name="Yoshinaga Y."/>
            <person name="Zwiers L.-H."/>
            <person name="Turgeon B."/>
            <person name="Goodwin S."/>
            <person name="Spatafora J."/>
            <person name="Crous P."/>
            <person name="Grigoriev I."/>
        </authorList>
    </citation>
    <scope>NUCLEOTIDE SEQUENCE</scope>
    <source>
        <strain evidence="2">CBS 675.92</strain>
    </source>
</reference>
<evidence type="ECO:0000313" key="3">
    <source>
        <dbReference type="Proteomes" id="UP000800035"/>
    </source>
</evidence>
<dbReference type="EMBL" id="ML977028">
    <property type="protein sequence ID" value="KAF1950127.1"/>
    <property type="molecule type" value="Genomic_DNA"/>
</dbReference>
<evidence type="ECO:0000313" key="2">
    <source>
        <dbReference type="EMBL" id="KAF1950127.1"/>
    </source>
</evidence>
<evidence type="ECO:0000256" key="1">
    <source>
        <dbReference type="SAM" id="MobiDB-lite"/>
    </source>
</evidence>
<dbReference type="Proteomes" id="UP000800035">
    <property type="component" value="Unassembled WGS sequence"/>
</dbReference>
<feature type="region of interest" description="Disordered" evidence="1">
    <location>
        <begin position="168"/>
        <end position="263"/>
    </location>
</feature>
<organism evidence="2 3">
    <name type="scientific">Byssothecium circinans</name>
    <dbReference type="NCBI Taxonomy" id="147558"/>
    <lineage>
        <taxon>Eukaryota</taxon>
        <taxon>Fungi</taxon>
        <taxon>Dikarya</taxon>
        <taxon>Ascomycota</taxon>
        <taxon>Pezizomycotina</taxon>
        <taxon>Dothideomycetes</taxon>
        <taxon>Pleosporomycetidae</taxon>
        <taxon>Pleosporales</taxon>
        <taxon>Massarineae</taxon>
        <taxon>Massarinaceae</taxon>
        <taxon>Byssothecium</taxon>
    </lineage>
</organism>
<accession>A0A6A5TMH7</accession>
<sequence length="343" mass="37756">MGLKRSKQIVKSEVLTLDHLTARAKADFPKEFAVVPDPSTLLFFDRALPKNGSSKRMHIGGFKVSNDEVLSLTAYIGPGCDVHFCYGCEDEIAGLAAHANFVLDGVFGLASRGTAREHYFTLESFIVYCFIAAGHWDTFTSYAGKKQVSLEGLKLACQAIHKSMAKAEKKSTKVEEKARKEKAKNAKKVDDQDEEVKAEVQIKTEVDAADEVNTEQSTPDAAGNDRKRKHDPDASEPTLPNAKRLATSTPGHNDNAKGPADLPANEHVTQKADANEELTIVKRHLALALKEISDYAKSAAQLQVWNSHKNTMFDVLCRSRMLTEEELQAFRADLEDAGIKDPN</sequence>